<dbReference type="RefSeq" id="WP_151619396.1">
    <property type="nucleotide sequence ID" value="NZ_WBXO01000003.1"/>
</dbReference>
<proteinExistence type="predicted"/>
<dbReference type="PANTHER" id="PTHR33121">
    <property type="entry name" value="CYCLIC DI-GMP PHOSPHODIESTERASE PDEF"/>
    <property type="match status" value="1"/>
</dbReference>
<organism evidence="2 3">
    <name type="scientific">Heliorestis acidaminivorans</name>
    <dbReference type="NCBI Taxonomy" id="553427"/>
    <lineage>
        <taxon>Bacteria</taxon>
        <taxon>Bacillati</taxon>
        <taxon>Bacillota</taxon>
        <taxon>Clostridia</taxon>
        <taxon>Eubacteriales</taxon>
        <taxon>Heliobacteriaceae</taxon>
        <taxon>Heliorestis</taxon>
    </lineage>
</organism>
<dbReference type="InterPro" id="IPR029151">
    <property type="entry name" value="Sensor-like_sf"/>
</dbReference>
<dbReference type="SUPFAM" id="SSF103190">
    <property type="entry name" value="Sensory domain-like"/>
    <property type="match status" value="1"/>
</dbReference>
<reference evidence="2 3" key="1">
    <citation type="submission" date="2019-10" db="EMBL/GenBank/DDBJ databases">
        <title>Whole-genome sequence of the extremophile Heliorestis acidaminivorans DSM 24790.</title>
        <authorList>
            <person name="Kyndt J.A."/>
            <person name="Meyer T.E."/>
        </authorList>
    </citation>
    <scope>NUCLEOTIDE SEQUENCE [LARGE SCALE GENOMIC DNA]</scope>
    <source>
        <strain evidence="2 3">DSM 24790</strain>
    </source>
</reference>
<accession>A0A6I0ETI1</accession>
<dbReference type="Pfam" id="PF00563">
    <property type="entry name" value="EAL"/>
    <property type="match status" value="1"/>
</dbReference>
<dbReference type="InterPro" id="IPR001633">
    <property type="entry name" value="EAL_dom"/>
</dbReference>
<dbReference type="AlphaFoldDB" id="A0A6I0ETI1"/>
<dbReference type="InterPro" id="IPR018842">
    <property type="entry name" value="YkuI_C"/>
</dbReference>
<dbReference type="Pfam" id="PF10388">
    <property type="entry name" value="YkuI_C"/>
    <property type="match status" value="1"/>
</dbReference>
<evidence type="ECO:0000313" key="3">
    <source>
        <dbReference type="Proteomes" id="UP000468766"/>
    </source>
</evidence>
<dbReference type="InterPro" id="IPR035919">
    <property type="entry name" value="EAL_sf"/>
</dbReference>
<dbReference type="InterPro" id="IPR050706">
    <property type="entry name" value="Cyclic-di-GMP_PDE-like"/>
</dbReference>
<dbReference type="GO" id="GO:0071111">
    <property type="term" value="F:cyclic-guanylate-specific phosphodiesterase activity"/>
    <property type="evidence" value="ECO:0007669"/>
    <property type="project" value="InterPro"/>
</dbReference>
<sequence length="404" mass="47268">MSQGKSTAIPDPSLVLPHYQPIISMDSQLIVAYEVLGRIMTPEGIRSLGPFFQDPNVSMDDALSIDRIIRQKALSMLSNSIEKKKGLFFNIKPAWIYMYRKSPDQMPTLQFLRQHKIDPSRVTIEITEDCFYEDIEELARVTRFYREAGCKIAIDDVGSGFINFDRIAYIKPNILKLDLELVKKCAKEQFFYEILTSFAVMAEKIGAFLLFEGIETEEDVQLALSLGARYMQGYYFAKPQNKILPDDTFEPTLNMQIQRFVDQKLWQQHAFHHEEEYFQRSLSSIIPPWSSTSHNLAEQCDFFIQSFLKLLPKDVIRVYLCDERGLQYSSNFMRNNEAWCKKERFQGYNWAWRPYFLNNIVKVAYRKKGKLSTYYTDAHCGEKMRTYIHPVSNGFYLCLDISDR</sequence>
<dbReference type="CDD" id="cd01948">
    <property type="entry name" value="EAL"/>
    <property type="match status" value="1"/>
</dbReference>
<dbReference type="Gene3D" id="3.30.450.20">
    <property type="entry name" value="PAS domain"/>
    <property type="match status" value="1"/>
</dbReference>
<dbReference type="PANTHER" id="PTHR33121:SF82">
    <property type="entry name" value="SIGNAL TRANSDUCTION PROTEIN CONTAINING A EAL DOMAIN"/>
    <property type="match status" value="1"/>
</dbReference>
<feature type="domain" description="EAL" evidence="1">
    <location>
        <begin position="1"/>
        <end position="253"/>
    </location>
</feature>
<dbReference type="Proteomes" id="UP000468766">
    <property type="component" value="Unassembled WGS sequence"/>
</dbReference>
<comment type="caution">
    <text evidence="2">The sequence shown here is derived from an EMBL/GenBank/DDBJ whole genome shotgun (WGS) entry which is preliminary data.</text>
</comment>
<dbReference type="EMBL" id="WBXO01000003">
    <property type="protein sequence ID" value="KAB2953389.1"/>
    <property type="molecule type" value="Genomic_DNA"/>
</dbReference>
<name>A0A6I0ETI1_9FIRM</name>
<dbReference type="SUPFAM" id="SSF141868">
    <property type="entry name" value="EAL domain-like"/>
    <property type="match status" value="1"/>
</dbReference>
<dbReference type="Gene3D" id="3.20.20.450">
    <property type="entry name" value="EAL domain"/>
    <property type="match status" value="1"/>
</dbReference>
<dbReference type="OrthoDB" id="9813903at2"/>
<protein>
    <submittedName>
        <fullName evidence="2">EAL domain-containing protein</fullName>
    </submittedName>
</protein>
<evidence type="ECO:0000313" key="2">
    <source>
        <dbReference type="EMBL" id="KAB2953389.1"/>
    </source>
</evidence>
<gene>
    <name evidence="2" type="ORF">F9B85_05630</name>
</gene>
<evidence type="ECO:0000259" key="1">
    <source>
        <dbReference type="PROSITE" id="PS50883"/>
    </source>
</evidence>
<keyword evidence="3" id="KW-1185">Reference proteome</keyword>
<dbReference type="SMART" id="SM00052">
    <property type="entry name" value="EAL"/>
    <property type="match status" value="1"/>
</dbReference>
<dbReference type="PROSITE" id="PS50883">
    <property type="entry name" value="EAL"/>
    <property type="match status" value="1"/>
</dbReference>